<dbReference type="GO" id="GO:0008999">
    <property type="term" value="F:protein-N-terminal-alanine acetyltransferase activity"/>
    <property type="evidence" value="ECO:0007669"/>
    <property type="project" value="TreeGrafter"/>
</dbReference>
<dbReference type="PANTHER" id="PTHR43441:SF2">
    <property type="entry name" value="FAMILY ACETYLTRANSFERASE, PUTATIVE (AFU_ORTHOLOGUE AFUA_7G00850)-RELATED"/>
    <property type="match status" value="1"/>
</dbReference>
<name>A0A167MQH3_CORFA</name>
<keyword evidence="2" id="KW-0808">Transferase</keyword>
<keyword evidence="3" id="KW-1185">Reference proteome</keyword>
<dbReference type="SUPFAM" id="SSF55729">
    <property type="entry name" value="Acyl-CoA N-acyltransferases (Nat)"/>
    <property type="match status" value="1"/>
</dbReference>
<dbReference type="InterPro" id="IPR051908">
    <property type="entry name" value="Ribosomal_N-acetyltransferase"/>
</dbReference>
<dbReference type="GeneID" id="30024539"/>
<dbReference type="PANTHER" id="PTHR43441">
    <property type="entry name" value="RIBOSOMAL-PROTEIN-SERINE ACETYLTRANSFERASE"/>
    <property type="match status" value="1"/>
</dbReference>
<dbReference type="Pfam" id="PF13302">
    <property type="entry name" value="Acetyltransf_3"/>
    <property type="match status" value="1"/>
</dbReference>
<dbReference type="Proteomes" id="UP000076744">
    <property type="component" value="Unassembled WGS sequence"/>
</dbReference>
<dbReference type="AlphaFoldDB" id="A0A167MQH3"/>
<dbReference type="GO" id="GO:1990189">
    <property type="term" value="F:protein N-terminal-serine acetyltransferase activity"/>
    <property type="evidence" value="ECO:0007669"/>
    <property type="project" value="TreeGrafter"/>
</dbReference>
<dbReference type="STRING" id="1081104.A0A167MQH3"/>
<organism evidence="2 3">
    <name type="scientific">Cordyceps fumosorosea (strain ARSEF 2679)</name>
    <name type="common">Isaria fumosorosea</name>
    <dbReference type="NCBI Taxonomy" id="1081104"/>
    <lineage>
        <taxon>Eukaryota</taxon>
        <taxon>Fungi</taxon>
        <taxon>Dikarya</taxon>
        <taxon>Ascomycota</taxon>
        <taxon>Pezizomycotina</taxon>
        <taxon>Sordariomycetes</taxon>
        <taxon>Hypocreomycetidae</taxon>
        <taxon>Hypocreales</taxon>
        <taxon>Cordycipitaceae</taxon>
        <taxon>Cordyceps</taxon>
    </lineage>
</organism>
<dbReference type="InterPro" id="IPR016181">
    <property type="entry name" value="Acyl_CoA_acyltransferase"/>
</dbReference>
<dbReference type="PROSITE" id="PS51186">
    <property type="entry name" value="GNAT"/>
    <property type="match status" value="1"/>
</dbReference>
<dbReference type="EMBL" id="AZHB01000028">
    <property type="protein sequence ID" value="OAA54646.1"/>
    <property type="molecule type" value="Genomic_DNA"/>
</dbReference>
<evidence type="ECO:0000259" key="1">
    <source>
        <dbReference type="PROSITE" id="PS51186"/>
    </source>
</evidence>
<reference evidence="2 3" key="1">
    <citation type="journal article" date="2016" name="Genome Biol. Evol.">
        <title>Divergent and convergent evolution of fungal pathogenicity.</title>
        <authorList>
            <person name="Shang Y."/>
            <person name="Xiao G."/>
            <person name="Zheng P."/>
            <person name="Cen K."/>
            <person name="Zhan S."/>
            <person name="Wang C."/>
        </authorList>
    </citation>
    <scope>NUCLEOTIDE SEQUENCE [LARGE SCALE GENOMIC DNA]</scope>
    <source>
        <strain evidence="2 3">ARSEF 2679</strain>
    </source>
</reference>
<proteinExistence type="predicted"/>
<accession>A0A167MQH3</accession>
<dbReference type="InterPro" id="IPR000182">
    <property type="entry name" value="GNAT_dom"/>
</dbReference>
<dbReference type="RefSeq" id="XP_018700932.1">
    <property type="nucleotide sequence ID" value="XM_018851850.1"/>
</dbReference>
<gene>
    <name evidence="2" type="ORF">ISF_08247</name>
</gene>
<evidence type="ECO:0000313" key="3">
    <source>
        <dbReference type="Proteomes" id="UP000076744"/>
    </source>
</evidence>
<sequence>MADSTPTKPKSVLAERYQVPSEQLTDGEVTLRRWHLPDAPALLAAASASLPELQRWMPWAAHGYTLDDATSFLRVAVADWDAGRGYNYAVVVDGRVLGSFGLMEPASGAVGVGMGYWLATEATGRGLATRAAGMLTRAAFECGAELVQIWHRVENARSRAIPERLEYRFVGEREDLQISERGAMGLWQKDKPEA</sequence>
<evidence type="ECO:0000313" key="2">
    <source>
        <dbReference type="EMBL" id="OAA54646.1"/>
    </source>
</evidence>
<dbReference type="Gene3D" id="3.40.630.30">
    <property type="match status" value="1"/>
</dbReference>
<protein>
    <submittedName>
        <fullName evidence="2">Acetyltransferase</fullName>
    </submittedName>
</protein>
<dbReference type="OrthoDB" id="630895at2759"/>
<dbReference type="GO" id="GO:0005737">
    <property type="term" value="C:cytoplasm"/>
    <property type="evidence" value="ECO:0007669"/>
    <property type="project" value="TreeGrafter"/>
</dbReference>
<comment type="caution">
    <text evidence="2">The sequence shown here is derived from an EMBL/GenBank/DDBJ whole genome shotgun (WGS) entry which is preliminary data.</text>
</comment>
<feature type="domain" description="N-acetyltransferase" evidence="1">
    <location>
        <begin position="29"/>
        <end position="192"/>
    </location>
</feature>